<dbReference type="InterPro" id="IPR000073">
    <property type="entry name" value="AB_hydrolase_1"/>
</dbReference>
<keyword evidence="3" id="KW-1185">Reference proteome</keyword>
<organism evidence="2 3">
    <name type="scientific">Pseudonocardia hierapolitana</name>
    <dbReference type="NCBI Taxonomy" id="1128676"/>
    <lineage>
        <taxon>Bacteria</taxon>
        <taxon>Bacillati</taxon>
        <taxon>Actinomycetota</taxon>
        <taxon>Actinomycetes</taxon>
        <taxon>Pseudonocardiales</taxon>
        <taxon>Pseudonocardiaceae</taxon>
        <taxon>Pseudonocardia</taxon>
    </lineage>
</organism>
<dbReference type="RefSeq" id="WP_147260097.1">
    <property type="nucleotide sequence ID" value="NZ_VIWU01000001.1"/>
</dbReference>
<protein>
    <submittedName>
        <fullName evidence="2">Pimeloyl-ACP methyl ester carboxylesterase</fullName>
    </submittedName>
</protein>
<dbReference type="InterPro" id="IPR050266">
    <property type="entry name" value="AB_hydrolase_sf"/>
</dbReference>
<dbReference type="PANTHER" id="PTHR43798:SF33">
    <property type="entry name" value="HYDROLASE, PUTATIVE (AFU_ORTHOLOGUE AFUA_2G14860)-RELATED"/>
    <property type="match status" value="1"/>
</dbReference>
<dbReference type="GO" id="GO:0016020">
    <property type="term" value="C:membrane"/>
    <property type="evidence" value="ECO:0007669"/>
    <property type="project" value="TreeGrafter"/>
</dbReference>
<sequence length="259" mass="27713">MGERRDIGGHPTWVDLRGSGPATILLLHGGMSNSDLLLEAIGAPLVERHRLVAFDRRGHGYTADTPAPFHYDDMAAETIAVLEAVVGGPAHLVGWSDGGIIGLLVALHRPELVDRMVVIGANFHHDGFGSLDMPEDSPFARAIFEAYAQRSPDGGEHFGEVFEKFMAMVTTEPTLTTEDLGRITAPTLVMAGDDDAVLLAHTCEMYEALPAGQLSIVPGTSHALPIERPDVTARTVLDFLGAEVPPATLMPVRRARAIA</sequence>
<name>A0A561T3E8_9PSEU</name>
<feature type="domain" description="AB hydrolase-1" evidence="1">
    <location>
        <begin position="24"/>
        <end position="234"/>
    </location>
</feature>
<dbReference type="Gene3D" id="3.40.50.1820">
    <property type="entry name" value="alpha/beta hydrolase"/>
    <property type="match status" value="1"/>
</dbReference>
<dbReference type="EMBL" id="VIWU01000001">
    <property type="protein sequence ID" value="TWF81643.1"/>
    <property type="molecule type" value="Genomic_DNA"/>
</dbReference>
<comment type="caution">
    <text evidence="2">The sequence shown here is derived from an EMBL/GenBank/DDBJ whole genome shotgun (WGS) entry which is preliminary data.</text>
</comment>
<dbReference type="InterPro" id="IPR029058">
    <property type="entry name" value="AB_hydrolase_fold"/>
</dbReference>
<gene>
    <name evidence="2" type="ORF">FHX44_117588</name>
</gene>
<dbReference type="PRINTS" id="PR00111">
    <property type="entry name" value="ABHYDROLASE"/>
</dbReference>
<evidence type="ECO:0000313" key="2">
    <source>
        <dbReference type="EMBL" id="TWF81643.1"/>
    </source>
</evidence>
<dbReference type="SUPFAM" id="SSF53474">
    <property type="entry name" value="alpha/beta-Hydrolases"/>
    <property type="match status" value="1"/>
</dbReference>
<dbReference type="Proteomes" id="UP000321261">
    <property type="component" value="Unassembled WGS sequence"/>
</dbReference>
<evidence type="ECO:0000313" key="3">
    <source>
        <dbReference type="Proteomes" id="UP000321261"/>
    </source>
</evidence>
<dbReference type="OrthoDB" id="7958481at2"/>
<evidence type="ECO:0000259" key="1">
    <source>
        <dbReference type="Pfam" id="PF12697"/>
    </source>
</evidence>
<dbReference type="AlphaFoldDB" id="A0A561T3E8"/>
<proteinExistence type="predicted"/>
<dbReference type="PANTHER" id="PTHR43798">
    <property type="entry name" value="MONOACYLGLYCEROL LIPASE"/>
    <property type="match status" value="1"/>
</dbReference>
<reference evidence="2 3" key="1">
    <citation type="submission" date="2019-06" db="EMBL/GenBank/DDBJ databases">
        <title>Sequencing the genomes of 1000 actinobacteria strains.</title>
        <authorList>
            <person name="Klenk H.-P."/>
        </authorList>
    </citation>
    <scope>NUCLEOTIDE SEQUENCE [LARGE SCALE GENOMIC DNA]</scope>
    <source>
        <strain evidence="2 3">DSM 45671</strain>
    </source>
</reference>
<dbReference type="GO" id="GO:0003824">
    <property type="term" value="F:catalytic activity"/>
    <property type="evidence" value="ECO:0007669"/>
    <property type="project" value="UniProtKB-ARBA"/>
</dbReference>
<accession>A0A561T3E8</accession>
<dbReference type="Pfam" id="PF12697">
    <property type="entry name" value="Abhydrolase_6"/>
    <property type="match status" value="1"/>
</dbReference>